<dbReference type="Proteomes" id="UP000695562">
    <property type="component" value="Unassembled WGS sequence"/>
</dbReference>
<dbReference type="InterPro" id="IPR001005">
    <property type="entry name" value="SANT/Myb"/>
</dbReference>
<dbReference type="SUPFAM" id="SSF46689">
    <property type="entry name" value="Homeodomain-like"/>
    <property type="match status" value="2"/>
</dbReference>
<dbReference type="PROSITE" id="PS00636">
    <property type="entry name" value="DNAJ_1"/>
    <property type="match status" value="1"/>
</dbReference>
<dbReference type="SMART" id="SM00271">
    <property type="entry name" value="DnaJ"/>
    <property type="match status" value="1"/>
</dbReference>
<feature type="region of interest" description="Disordered" evidence="1">
    <location>
        <begin position="412"/>
        <end position="432"/>
    </location>
</feature>
<comment type="caution">
    <text evidence="4">The sequence shown here is derived from an EMBL/GenBank/DDBJ whole genome shotgun (WGS) entry which is preliminary data.</text>
</comment>
<keyword evidence="5" id="KW-1185">Reference proteome</keyword>
<dbReference type="PANTHER" id="PTHR43999:SF1">
    <property type="entry name" value="DNAJ HOMOLOG SUBFAMILY C MEMBER 2"/>
    <property type="match status" value="1"/>
</dbReference>
<dbReference type="InterPro" id="IPR018253">
    <property type="entry name" value="DnaJ_domain_CS"/>
</dbReference>
<dbReference type="Pfam" id="PF00249">
    <property type="entry name" value="Myb_DNA-binding"/>
    <property type="match status" value="1"/>
</dbReference>
<dbReference type="InterPro" id="IPR001623">
    <property type="entry name" value="DnaJ_domain"/>
</dbReference>
<dbReference type="CDD" id="cd06257">
    <property type="entry name" value="DnaJ"/>
    <property type="match status" value="1"/>
</dbReference>
<dbReference type="AlphaFoldDB" id="A0A8J4PYF6"/>
<name>A0A8J4PYF6_9MYCE</name>
<feature type="region of interest" description="Disordered" evidence="1">
    <location>
        <begin position="242"/>
        <end position="345"/>
    </location>
</feature>
<evidence type="ECO:0000256" key="1">
    <source>
        <dbReference type="SAM" id="MobiDB-lite"/>
    </source>
</evidence>
<dbReference type="InterPro" id="IPR009057">
    <property type="entry name" value="Homeodomain-like_sf"/>
</dbReference>
<dbReference type="Gene3D" id="1.10.10.60">
    <property type="entry name" value="Homeodomain-like"/>
    <property type="match status" value="2"/>
</dbReference>
<evidence type="ECO:0008006" key="6">
    <source>
        <dbReference type="Google" id="ProtNLM"/>
    </source>
</evidence>
<feature type="domain" description="Myb-like" evidence="3">
    <location>
        <begin position="549"/>
        <end position="602"/>
    </location>
</feature>
<organism evidence="4 5">
    <name type="scientific">Polysphondylium violaceum</name>
    <dbReference type="NCBI Taxonomy" id="133409"/>
    <lineage>
        <taxon>Eukaryota</taxon>
        <taxon>Amoebozoa</taxon>
        <taxon>Evosea</taxon>
        <taxon>Eumycetozoa</taxon>
        <taxon>Dictyostelia</taxon>
        <taxon>Dictyosteliales</taxon>
        <taxon>Dictyosteliaceae</taxon>
        <taxon>Polysphondylium</taxon>
    </lineage>
</organism>
<dbReference type="GO" id="GO:0030544">
    <property type="term" value="F:Hsp70 protein binding"/>
    <property type="evidence" value="ECO:0007669"/>
    <property type="project" value="InterPro"/>
</dbReference>
<dbReference type="SUPFAM" id="SSF46565">
    <property type="entry name" value="Chaperone J-domain"/>
    <property type="match status" value="1"/>
</dbReference>
<dbReference type="PANTHER" id="PTHR43999">
    <property type="entry name" value="DNAJ HOMOLOG SUBFAMILY C MEMBER 2"/>
    <property type="match status" value="1"/>
</dbReference>
<reference evidence="4" key="1">
    <citation type="submission" date="2020-01" db="EMBL/GenBank/DDBJ databases">
        <title>Development of genomics and gene disruption for Polysphondylium violaceum indicates a role for the polyketide synthase stlB in stalk morphogenesis.</title>
        <authorList>
            <person name="Narita B."/>
            <person name="Kawabe Y."/>
            <person name="Kin K."/>
            <person name="Saito T."/>
            <person name="Gibbs R."/>
            <person name="Kuspa A."/>
            <person name="Muzny D."/>
            <person name="Queller D."/>
            <person name="Richards S."/>
            <person name="Strassman J."/>
            <person name="Sucgang R."/>
            <person name="Worley K."/>
            <person name="Schaap P."/>
        </authorList>
    </citation>
    <scope>NUCLEOTIDE SEQUENCE</scope>
    <source>
        <strain evidence="4">QSvi11</strain>
    </source>
</reference>
<dbReference type="GO" id="GO:0006450">
    <property type="term" value="P:regulation of translational fidelity"/>
    <property type="evidence" value="ECO:0007669"/>
    <property type="project" value="InterPro"/>
</dbReference>
<protein>
    <recommendedName>
        <fullName evidence="6">Myb domain-containing protein</fullName>
    </recommendedName>
</protein>
<dbReference type="InterPro" id="IPR044634">
    <property type="entry name" value="Zuotin/DnaJC2"/>
</dbReference>
<dbReference type="InterPro" id="IPR036869">
    <property type="entry name" value="J_dom_sf"/>
</dbReference>
<feature type="domain" description="J" evidence="2">
    <location>
        <begin position="95"/>
        <end position="161"/>
    </location>
</feature>
<evidence type="ECO:0000313" key="4">
    <source>
        <dbReference type="EMBL" id="KAF2076478.1"/>
    </source>
</evidence>
<gene>
    <name evidence="4" type="ORF">CYY_002218</name>
</gene>
<sequence length="610" mass="70326">MTELIVTLGDLVIELPPSSGFSLWGGPKAIEPVGRHFELVWKKVHRGEIEIIGLDEQQDESEDSGEDNENDETLDELREKYQKKQKQWAAGAEQDHYEVMGLGDLRWRATDNDIKQAYKKMILIVHPDKNTGGSDEAFKMLQKSYDVLSNAKKRRAYDSQEPFDDDLPTASEVEKGDFFEVFDSVFEMNSRWSSIQPAPKLGDMKTTYEQTVKFYNFWWAFKSWRDFTFDDDYELDQAGSREEKRWMERENEKKRNKKRKEEAARIQDLANMAYKKDPRIQNKLKEEEDKKNKVKEAKLEAKRKAQEAIENAERAEREKKEEEERKKKEEAEAKKAEKKRLDKEIKDSKENFRNLCYNSIDPKQVPRIEDVELIVANLGHMQLNEISQEMKQSTDMKSVFDSHFEQVKSKIAGKEQAAKDTKKAKDQEDSNDKMWTDEECHQLAKAFQKYPVGVPNRWEMVAAMVPTRTVKEVIAKSKTAQPTKAFTKPAAIQTGNAYEKLKSKVGEKVIKSELSTRPEPLPDTVVVVEAPKSTTTSTTAAAKPAAKKSAEKAEAVWTPEEQKLLEEALSTIDKSLEDRWDRIAAKVGKSKKDCVARYKYLVNLVKQQAK</sequence>
<dbReference type="OrthoDB" id="1690618at2759"/>
<feature type="region of interest" description="Disordered" evidence="1">
    <location>
        <begin position="54"/>
        <end position="73"/>
    </location>
</feature>
<evidence type="ECO:0000313" key="5">
    <source>
        <dbReference type="Proteomes" id="UP000695562"/>
    </source>
</evidence>
<dbReference type="GO" id="GO:0051083">
    <property type="term" value="P:'de novo' cotranslational protein folding"/>
    <property type="evidence" value="ECO:0007669"/>
    <property type="project" value="InterPro"/>
</dbReference>
<evidence type="ECO:0000259" key="2">
    <source>
        <dbReference type="PROSITE" id="PS50076"/>
    </source>
</evidence>
<feature type="domain" description="Myb-like" evidence="3">
    <location>
        <begin position="427"/>
        <end position="473"/>
    </location>
</feature>
<feature type="compositionally biased region" description="Acidic residues" evidence="1">
    <location>
        <begin position="56"/>
        <end position="73"/>
    </location>
</feature>
<proteinExistence type="predicted"/>
<feature type="compositionally biased region" description="Basic and acidic residues" evidence="1">
    <location>
        <begin position="242"/>
        <end position="265"/>
    </location>
</feature>
<dbReference type="PROSITE" id="PS50076">
    <property type="entry name" value="DNAJ_2"/>
    <property type="match status" value="1"/>
</dbReference>
<dbReference type="Gene3D" id="1.10.287.110">
    <property type="entry name" value="DnaJ domain"/>
    <property type="match status" value="1"/>
</dbReference>
<accession>A0A8J4PYF6</accession>
<dbReference type="Pfam" id="PF00226">
    <property type="entry name" value="DnaJ"/>
    <property type="match status" value="1"/>
</dbReference>
<dbReference type="GO" id="GO:0043022">
    <property type="term" value="F:ribosome binding"/>
    <property type="evidence" value="ECO:0007669"/>
    <property type="project" value="InterPro"/>
</dbReference>
<dbReference type="CDD" id="cd00167">
    <property type="entry name" value="SANT"/>
    <property type="match status" value="2"/>
</dbReference>
<dbReference type="Pfam" id="PF23082">
    <property type="entry name" value="Myb_DNA-binding_2"/>
    <property type="match status" value="1"/>
</dbReference>
<dbReference type="GO" id="GO:0005829">
    <property type="term" value="C:cytosol"/>
    <property type="evidence" value="ECO:0007669"/>
    <property type="project" value="TreeGrafter"/>
</dbReference>
<feature type="compositionally biased region" description="Basic and acidic residues" evidence="1">
    <location>
        <begin position="274"/>
        <end position="345"/>
    </location>
</feature>
<dbReference type="Pfam" id="PF21884">
    <property type="entry name" value="ZUO1-like_ZHD"/>
    <property type="match status" value="1"/>
</dbReference>
<dbReference type="SMART" id="SM00717">
    <property type="entry name" value="SANT"/>
    <property type="match status" value="2"/>
</dbReference>
<dbReference type="PROSITE" id="PS50090">
    <property type="entry name" value="MYB_LIKE"/>
    <property type="match status" value="2"/>
</dbReference>
<evidence type="ECO:0000259" key="3">
    <source>
        <dbReference type="PROSITE" id="PS50090"/>
    </source>
</evidence>
<dbReference type="EMBL" id="AJWJ01000059">
    <property type="protein sequence ID" value="KAF2076478.1"/>
    <property type="molecule type" value="Genomic_DNA"/>
</dbReference>
<dbReference type="InterPro" id="IPR054076">
    <property type="entry name" value="ZUO1-like_ZHD"/>
</dbReference>